<evidence type="ECO:0000313" key="2">
    <source>
        <dbReference type="Proteomes" id="UP001055879"/>
    </source>
</evidence>
<reference evidence="1 2" key="2">
    <citation type="journal article" date="2022" name="Mol. Ecol. Resour.">
        <title>The genomes of chicory, endive, great burdock and yacon provide insights into Asteraceae paleo-polyploidization history and plant inulin production.</title>
        <authorList>
            <person name="Fan W."/>
            <person name="Wang S."/>
            <person name="Wang H."/>
            <person name="Wang A."/>
            <person name="Jiang F."/>
            <person name="Liu H."/>
            <person name="Zhao H."/>
            <person name="Xu D."/>
            <person name="Zhang Y."/>
        </authorList>
    </citation>
    <scope>NUCLEOTIDE SEQUENCE [LARGE SCALE GENOMIC DNA]</scope>
    <source>
        <strain evidence="2">cv. Niubang</strain>
    </source>
</reference>
<name>A0ACB9FGG1_ARCLA</name>
<gene>
    <name evidence="1" type="ORF">L6452_01319</name>
</gene>
<evidence type="ECO:0000313" key="1">
    <source>
        <dbReference type="EMBL" id="KAI3770194.1"/>
    </source>
</evidence>
<keyword evidence="2" id="KW-1185">Reference proteome</keyword>
<comment type="caution">
    <text evidence="1">The sequence shown here is derived from an EMBL/GenBank/DDBJ whole genome shotgun (WGS) entry which is preliminary data.</text>
</comment>
<dbReference type="Proteomes" id="UP001055879">
    <property type="component" value="Linkage Group LG01"/>
</dbReference>
<sequence>MCESIRQAWYAGMGLGFSQSLMACTWALDFWYAGMGLGFSQSLMACTWALDFWVIADAGTMTNDLAKGSDAVRSVFAALDRYTLIEPEDPDDMSDVTNGYLDTRFDWIRGMKKDIKLRDFPSFIRTTDIKDTMLNYLMTESEALPKASGVVINTFDALEQDNIKPLITMNPRTFSIDMSCITWLDNKDPGSVVYVNFGSITIMTKEQLIEFAWGLANSKKDFLWITRPDIVGGDEAMMPPEFVNETKGRGMVTSWCPQEQVMKHPAIGGFLTHCGWNSTIESISSGIPVICWPFFAEQQTNCRYCCVEWGIGMEIDTDVKREDVEAQVREIMDGKKGKLLKNKALEWKKKAEEAVAIGGSSYINFDKLITDVLLRK</sequence>
<proteinExistence type="predicted"/>
<reference evidence="2" key="1">
    <citation type="journal article" date="2022" name="Mol. Ecol. Resour.">
        <title>The genomes of chicory, endive, great burdock and yacon provide insights into Asteraceae palaeo-polyploidization history and plant inulin production.</title>
        <authorList>
            <person name="Fan W."/>
            <person name="Wang S."/>
            <person name="Wang H."/>
            <person name="Wang A."/>
            <person name="Jiang F."/>
            <person name="Liu H."/>
            <person name="Zhao H."/>
            <person name="Xu D."/>
            <person name="Zhang Y."/>
        </authorList>
    </citation>
    <scope>NUCLEOTIDE SEQUENCE [LARGE SCALE GENOMIC DNA]</scope>
    <source>
        <strain evidence="2">cv. Niubang</strain>
    </source>
</reference>
<protein>
    <submittedName>
        <fullName evidence="1">Uncharacterized protein</fullName>
    </submittedName>
</protein>
<organism evidence="1 2">
    <name type="scientific">Arctium lappa</name>
    <name type="common">Greater burdock</name>
    <name type="synonym">Lappa major</name>
    <dbReference type="NCBI Taxonomy" id="4217"/>
    <lineage>
        <taxon>Eukaryota</taxon>
        <taxon>Viridiplantae</taxon>
        <taxon>Streptophyta</taxon>
        <taxon>Embryophyta</taxon>
        <taxon>Tracheophyta</taxon>
        <taxon>Spermatophyta</taxon>
        <taxon>Magnoliopsida</taxon>
        <taxon>eudicotyledons</taxon>
        <taxon>Gunneridae</taxon>
        <taxon>Pentapetalae</taxon>
        <taxon>asterids</taxon>
        <taxon>campanulids</taxon>
        <taxon>Asterales</taxon>
        <taxon>Asteraceae</taxon>
        <taxon>Carduoideae</taxon>
        <taxon>Cardueae</taxon>
        <taxon>Arctiinae</taxon>
        <taxon>Arctium</taxon>
    </lineage>
</organism>
<accession>A0ACB9FGG1</accession>
<dbReference type="EMBL" id="CM042047">
    <property type="protein sequence ID" value="KAI3770194.1"/>
    <property type="molecule type" value="Genomic_DNA"/>
</dbReference>